<evidence type="ECO:0000313" key="1">
    <source>
        <dbReference type="EMBL" id="TYP69486.1"/>
    </source>
</evidence>
<protein>
    <submittedName>
        <fullName evidence="1">Uncharacterized protein</fullName>
    </submittedName>
</protein>
<accession>A0A5S5BT51</accession>
<evidence type="ECO:0000313" key="2">
    <source>
        <dbReference type="Proteomes" id="UP000323257"/>
    </source>
</evidence>
<dbReference type="AlphaFoldDB" id="A0A5S5BT51"/>
<dbReference type="Proteomes" id="UP000323257">
    <property type="component" value="Unassembled WGS sequence"/>
</dbReference>
<keyword evidence="2" id="KW-1185">Reference proteome</keyword>
<name>A0A5S5BT51_9BACL</name>
<proteinExistence type="predicted"/>
<gene>
    <name evidence="1" type="ORF">BCM02_1142</name>
</gene>
<dbReference type="InterPro" id="IPR056298">
    <property type="entry name" value="AlkZ-rel"/>
</dbReference>
<sequence length="228" mass="25913">MIPIKVSTYEEAVQLINEVGILPLAPLIPNHPSLYEITFGEQWLTGKETDPWLWRTRLPSDGAAAYGKFIKKKPVLISRELFPLVKVILGSNISIEVRYQQGLVSKDALVLYRQIREEEGIETRSLRLKSSMHGKEMKKTFERSLLDLQETMDIVISGAKESRIILDVNSAWKSTSFESTDHWMENVGILHSDIRVELAKKELKNCLIGKCSVEALGFLNTLFQLDRG</sequence>
<reference evidence="1 2" key="1">
    <citation type="submission" date="2019-07" db="EMBL/GenBank/DDBJ databases">
        <title>Genomic Encyclopedia of Type Strains, Phase III (KMG-III): the genomes of soil and plant-associated and newly described type strains.</title>
        <authorList>
            <person name="Whitman W."/>
        </authorList>
    </citation>
    <scope>NUCLEOTIDE SEQUENCE [LARGE SCALE GENOMIC DNA]</scope>
    <source>
        <strain evidence="1 2">BL24</strain>
    </source>
</reference>
<dbReference type="EMBL" id="VNHS01000014">
    <property type="protein sequence ID" value="TYP69486.1"/>
    <property type="molecule type" value="Genomic_DNA"/>
</dbReference>
<dbReference type="RefSeq" id="WP_187434491.1">
    <property type="nucleotide sequence ID" value="NZ_VNHS01000014.1"/>
</dbReference>
<comment type="caution">
    <text evidence="1">The sequence shown here is derived from an EMBL/GenBank/DDBJ whole genome shotgun (WGS) entry which is preliminary data.</text>
</comment>
<organism evidence="1 2">
    <name type="scientific">Paenibacillus methanolicus</name>
    <dbReference type="NCBI Taxonomy" id="582686"/>
    <lineage>
        <taxon>Bacteria</taxon>
        <taxon>Bacillati</taxon>
        <taxon>Bacillota</taxon>
        <taxon>Bacilli</taxon>
        <taxon>Bacillales</taxon>
        <taxon>Paenibacillaceae</taxon>
        <taxon>Paenibacillus</taxon>
    </lineage>
</organism>
<dbReference type="Pfam" id="PF24741">
    <property type="entry name" value="AlkZ-rel"/>
    <property type="match status" value="1"/>
</dbReference>